<proteinExistence type="predicted"/>
<dbReference type="Proteomes" id="UP001074446">
    <property type="component" value="Unassembled WGS sequence"/>
</dbReference>
<keyword evidence="1" id="KW-0472">Membrane</keyword>
<feature type="transmembrane region" description="Helical" evidence="1">
    <location>
        <begin position="221"/>
        <end position="237"/>
    </location>
</feature>
<evidence type="ECO:0000256" key="1">
    <source>
        <dbReference type="SAM" id="Phobius"/>
    </source>
</evidence>
<gene>
    <name evidence="3" type="ORF">O3H35_11680</name>
    <name evidence="2" type="ORF">O3H54_06570</name>
</gene>
<feature type="transmembrane region" description="Helical" evidence="1">
    <location>
        <begin position="249"/>
        <end position="267"/>
    </location>
</feature>
<evidence type="ECO:0000313" key="3">
    <source>
        <dbReference type="EMBL" id="MCZ3373295.1"/>
    </source>
</evidence>
<keyword evidence="1" id="KW-1133">Transmembrane helix</keyword>
<feature type="transmembrane region" description="Helical" evidence="1">
    <location>
        <begin position="7"/>
        <end position="26"/>
    </location>
</feature>
<sequence length="339" mass="37682">MRLNKLNIIGIIMILFAALLAVTSFLDSTILTITYHLMEGSSKGKSMILFAVMGSILLFYPLFQSKGLIGKRISSLSPSLKIDAQKYLKFTIITIFFTYIVGLLIEVWIRIKLGVSLFTMFVSYNGNEFSTTALTHSHAFKSVLGYVIHSMGIHVSSTINTGVPLAQYTVPFSLIILITFPLIYIAGIIALSEKRDLYKVLLAFFLTLSLITMLDGGMLDYPAWIALAGLLIIYYISKKPFSPRDLYKPALIMALIIILRVSISVFGSNTDFHELTIIDPVDNISLNGYDVLSIQKEGNKTIVELPGDLSDKPLLLKLIPDLKGQCSGFALSWNYKAWV</sequence>
<evidence type="ECO:0000313" key="4">
    <source>
        <dbReference type="Proteomes" id="UP001068021"/>
    </source>
</evidence>
<feature type="transmembrane region" description="Helical" evidence="1">
    <location>
        <begin position="87"/>
        <end position="111"/>
    </location>
</feature>
<dbReference type="EMBL" id="JAPVER010000020">
    <property type="protein sequence ID" value="MCZ3365542.1"/>
    <property type="molecule type" value="Genomic_DNA"/>
</dbReference>
<name>A0A9E4ZTW9_9EURY</name>
<dbReference type="EMBL" id="JAPVES010000030">
    <property type="protein sequence ID" value="MCZ3373295.1"/>
    <property type="molecule type" value="Genomic_DNA"/>
</dbReference>
<dbReference type="Proteomes" id="UP001068021">
    <property type="component" value="Unassembled WGS sequence"/>
</dbReference>
<dbReference type="AlphaFoldDB" id="A0A9E4ZTW9"/>
<keyword evidence="4" id="KW-1185">Reference proteome</keyword>
<organism evidence="2 4">
    <name type="scientific">Methanobacterium veterum</name>
    <dbReference type="NCBI Taxonomy" id="408577"/>
    <lineage>
        <taxon>Archaea</taxon>
        <taxon>Methanobacteriati</taxon>
        <taxon>Methanobacteriota</taxon>
        <taxon>Methanomada group</taxon>
        <taxon>Methanobacteria</taxon>
        <taxon>Methanobacteriales</taxon>
        <taxon>Methanobacteriaceae</taxon>
        <taxon>Methanobacterium</taxon>
    </lineage>
</organism>
<accession>A0A9E4ZTW9</accession>
<evidence type="ECO:0000313" key="2">
    <source>
        <dbReference type="EMBL" id="MCZ3365542.1"/>
    </source>
</evidence>
<feature type="transmembrane region" description="Helical" evidence="1">
    <location>
        <begin position="170"/>
        <end position="190"/>
    </location>
</feature>
<protein>
    <submittedName>
        <fullName evidence="2">Uncharacterized protein</fullName>
    </submittedName>
</protein>
<feature type="transmembrane region" description="Helical" evidence="1">
    <location>
        <begin position="46"/>
        <end position="63"/>
    </location>
</feature>
<feature type="transmembrane region" description="Helical" evidence="1">
    <location>
        <begin position="197"/>
        <end position="215"/>
    </location>
</feature>
<reference evidence="2" key="1">
    <citation type="submission" date="2022-12" db="EMBL/GenBank/DDBJ databases">
        <title>Reclassification of two methanogenic archaea species isolated from the Kolyma lowland permafrost.</title>
        <authorList>
            <person name="Trubitsyn V.E."/>
            <person name="Rivkina E.M."/>
            <person name="Shcherbakova V.A."/>
        </authorList>
    </citation>
    <scope>NUCLEOTIDE SEQUENCE</scope>
    <source>
        <strain evidence="2">M2</strain>
        <strain evidence="3">MK4</strain>
    </source>
</reference>
<dbReference type="RefSeq" id="WP_048081525.1">
    <property type="nucleotide sequence ID" value="NZ_JAPVER010000020.1"/>
</dbReference>
<comment type="caution">
    <text evidence="2">The sequence shown here is derived from an EMBL/GenBank/DDBJ whole genome shotgun (WGS) entry which is preliminary data.</text>
</comment>
<keyword evidence="1" id="KW-0812">Transmembrane</keyword>